<dbReference type="PANTHER" id="PTHR23502">
    <property type="entry name" value="MAJOR FACILITATOR SUPERFAMILY"/>
    <property type="match status" value="1"/>
</dbReference>
<keyword evidence="2 5" id="KW-0812">Transmembrane</keyword>
<dbReference type="GO" id="GO:0005886">
    <property type="term" value="C:plasma membrane"/>
    <property type="evidence" value="ECO:0007669"/>
    <property type="project" value="TreeGrafter"/>
</dbReference>
<dbReference type="Proteomes" id="UP000254191">
    <property type="component" value="Unassembled WGS sequence"/>
</dbReference>
<name>A0A379EZP3_PROMI</name>
<organism evidence="7 8">
    <name type="scientific">Proteus mirabilis</name>
    <dbReference type="NCBI Taxonomy" id="584"/>
    <lineage>
        <taxon>Bacteria</taxon>
        <taxon>Pseudomonadati</taxon>
        <taxon>Pseudomonadota</taxon>
        <taxon>Gammaproteobacteria</taxon>
        <taxon>Enterobacterales</taxon>
        <taxon>Morganellaceae</taxon>
        <taxon>Proteus</taxon>
    </lineage>
</organism>
<evidence type="ECO:0000256" key="3">
    <source>
        <dbReference type="ARBA" id="ARBA00022989"/>
    </source>
</evidence>
<accession>A0A379EZP3</accession>
<proteinExistence type="predicted"/>
<keyword evidence="3 5" id="KW-1133">Transmembrane helix</keyword>
<dbReference type="SUPFAM" id="SSF103473">
    <property type="entry name" value="MFS general substrate transporter"/>
    <property type="match status" value="1"/>
</dbReference>
<evidence type="ECO:0000256" key="1">
    <source>
        <dbReference type="ARBA" id="ARBA00004141"/>
    </source>
</evidence>
<feature type="transmembrane region" description="Helical" evidence="5">
    <location>
        <begin position="75"/>
        <end position="94"/>
    </location>
</feature>
<keyword evidence="4 5" id="KW-0472">Membrane</keyword>
<dbReference type="GO" id="GO:0022857">
    <property type="term" value="F:transmembrane transporter activity"/>
    <property type="evidence" value="ECO:0007669"/>
    <property type="project" value="InterPro"/>
</dbReference>
<feature type="domain" description="Major facilitator superfamily (MFS) profile" evidence="6">
    <location>
        <begin position="8"/>
        <end position="137"/>
    </location>
</feature>
<dbReference type="GO" id="GO:1990961">
    <property type="term" value="P:xenobiotic detoxification by transmembrane export across the plasma membrane"/>
    <property type="evidence" value="ECO:0007669"/>
    <property type="project" value="TreeGrafter"/>
</dbReference>
<evidence type="ECO:0000313" key="7">
    <source>
        <dbReference type="EMBL" id="SUC11858.1"/>
    </source>
</evidence>
<evidence type="ECO:0000256" key="2">
    <source>
        <dbReference type="ARBA" id="ARBA00022692"/>
    </source>
</evidence>
<dbReference type="InterPro" id="IPR020846">
    <property type="entry name" value="MFS_dom"/>
</dbReference>
<dbReference type="AlphaFoldDB" id="A0A379EZP3"/>
<dbReference type="Pfam" id="PF07690">
    <property type="entry name" value="MFS_1"/>
    <property type="match status" value="1"/>
</dbReference>
<evidence type="ECO:0000256" key="5">
    <source>
        <dbReference type="SAM" id="Phobius"/>
    </source>
</evidence>
<dbReference type="PROSITE" id="PS50850">
    <property type="entry name" value="MFS"/>
    <property type="match status" value="1"/>
</dbReference>
<sequence>MRKLEHANLLLLIIALVAVGQMTQTIYVPVIADMAVYFGEPTGAVQQVMGAYLFSYGFSQLIYGPISDRVGRRPVILVGMSIFCLATIVAIFFTELNYLSDRQYLTRNGDWGRRGNDPYSASVISIPVLRYAMPIAY</sequence>
<evidence type="ECO:0000256" key="4">
    <source>
        <dbReference type="ARBA" id="ARBA00023136"/>
    </source>
</evidence>
<dbReference type="InterPro" id="IPR036259">
    <property type="entry name" value="MFS_trans_sf"/>
</dbReference>
<comment type="subcellular location">
    <subcellularLocation>
        <location evidence="1">Membrane</location>
        <topology evidence="1">Multi-pass membrane protein</topology>
    </subcellularLocation>
</comment>
<reference evidence="7 8" key="1">
    <citation type="submission" date="2018-06" db="EMBL/GenBank/DDBJ databases">
        <authorList>
            <consortium name="Pathogen Informatics"/>
            <person name="Doyle S."/>
        </authorList>
    </citation>
    <scope>NUCLEOTIDE SEQUENCE [LARGE SCALE GENOMIC DNA]</scope>
    <source>
        <strain evidence="7 8">NCTC11938</strain>
    </source>
</reference>
<protein>
    <submittedName>
        <fullName evidence="7">Multidrug resistance protein D</fullName>
    </submittedName>
</protein>
<dbReference type="PANTHER" id="PTHR23502:SF32">
    <property type="entry name" value="MULTIDRUG RESISTANCE PROTEIN D"/>
    <property type="match status" value="1"/>
</dbReference>
<dbReference type="EMBL" id="UGTS01000001">
    <property type="protein sequence ID" value="SUC11858.1"/>
    <property type="molecule type" value="Genomic_DNA"/>
</dbReference>
<dbReference type="InterPro" id="IPR011701">
    <property type="entry name" value="MFS"/>
</dbReference>
<feature type="transmembrane region" description="Helical" evidence="5">
    <location>
        <begin position="44"/>
        <end position="63"/>
    </location>
</feature>
<evidence type="ECO:0000259" key="6">
    <source>
        <dbReference type="PROSITE" id="PS50850"/>
    </source>
</evidence>
<dbReference type="Gene3D" id="1.20.1720.10">
    <property type="entry name" value="Multidrug resistance protein D"/>
    <property type="match status" value="1"/>
</dbReference>
<evidence type="ECO:0000313" key="8">
    <source>
        <dbReference type="Proteomes" id="UP000254191"/>
    </source>
</evidence>
<gene>
    <name evidence="7" type="primary">emrD_2</name>
    <name evidence="7" type="ORF">NCTC11938_00064</name>
</gene>